<evidence type="ECO:0008006" key="4">
    <source>
        <dbReference type="Google" id="ProtNLM"/>
    </source>
</evidence>
<keyword evidence="1" id="KW-0472">Membrane</keyword>
<evidence type="ECO:0000256" key="1">
    <source>
        <dbReference type="SAM" id="Phobius"/>
    </source>
</evidence>
<evidence type="ECO:0000313" key="2">
    <source>
        <dbReference type="EMBL" id="PPE72003.1"/>
    </source>
</evidence>
<keyword evidence="1" id="KW-0812">Transmembrane</keyword>
<evidence type="ECO:0000313" key="3">
    <source>
        <dbReference type="Proteomes" id="UP000238220"/>
    </source>
</evidence>
<sequence>MNHSGKPADKPMNAFQAALYIVTIALGISNGEKRNRKLASVGAGTLLLAFLLLALVLYGAMRLFVYLVQRQLVS</sequence>
<organism evidence="2 3">
    <name type="scientific">Solimonas fluminis</name>
    <dbReference type="NCBI Taxonomy" id="2086571"/>
    <lineage>
        <taxon>Bacteria</taxon>
        <taxon>Pseudomonadati</taxon>
        <taxon>Pseudomonadota</taxon>
        <taxon>Gammaproteobacteria</taxon>
        <taxon>Nevskiales</taxon>
        <taxon>Nevskiaceae</taxon>
        <taxon>Solimonas</taxon>
    </lineage>
</organism>
<dbReference type="EMBL" id="PSNW01000017">
    <property type="protein sequence ID" value="PPE72003.1"/>
    <property type="molecule type" value="Genomic_DNA"/>
</dbReference>
<feature type="transmembrane region" description="Helical" evidence="1">
    <location>
        <begin position="12"/>
        <end position="29"/>
    </location>
</feature>
<accession>A0A2S5TAH1</accession>
<feature type="transmembrane region" description="Helical" evidence="1">
    <location>
        <begin position="41"/>
        <end position="68"/>
    </location>
</feature>
<dbReference type="RefSeq" id="WP_104232314.1">
    <property type="nucleotide sequence ID" value="NZ_PSNW01000017.1"/>
</dbReference>
<reference evidence="2 3" key="1">
    <citation type="submission" date="2018-02" db="EMBL/GenBank/DDBJ databases">
        <title>Genome sequencing of Solimonas sp. HR-BB.</title>
        <authorList>
            <person name="Lee Y."/>
            <person name="Jeon C.O."/>
        </authorList>
    </citation>
    <scope>NUCLEOTIDE SEQUENCE [LARGE SCALE GENOMIC DNA]</scope>
    <source>
        <strain evidence="2 3">HR-BB</strain>
    </source>
</reference>
<dbReference type="AlphaFoldDB" id="A0A2S5TAH1"/>
<keyword evidence="1" id="KW-1133">Transmembrane helix</keyword>
<dbReference type="Proteomes" id="UP000238220">
    <property type="component" value="Unassembled WGS sequence"/>
</dbReference>
<keyword evidence="3" id="KW-1185">Reference proteome</keyword>
<comment type="caution">
    <text evidence="2">The sequence shown here is derived from an EMBL/GenBank/DDBJ whole genome shotgun (WGS) entry which is preliminary data.</text>
</comment>
<proteinExistence type="predicted"/>
<protein>
    <recommendedName>
        <fullName evidence="4">DUF2970 domain-containing protein</fullName>
    </recommendedName>
</protein>
<name>A0A2S5TAH1_9GAMM</name>
<gene>
    <name evidence="2" type="ORF">C3942_20910</name>
</gene>